<accession>A0A6J6IAC2</accession>
<evidence type="ECO:0000256" key="3">
    <source>
        <dbReference type="ARBA" id="ARBA00022475"/>
    </source>
</evidence>
<keyword evidence="4" id="KW-0547">Nucleotide-binding</keyword>
<dbReference type="Gene3D" id="3.40.50.300">
    <property type="entry name" value="P-loop containing nucleotide triphosphate hydrolases"/>
    <property type="match status" value="1"/>
</dbReference>
<protein>
    <submittedName>
        <fullName evidence="9">Unannotated protein</fullName>
    </submittedName>
</protein>
<keyword evidence="5" id="KW-0067">ATP-binding</keyword>
<keyword evidence="6" id="KW-0472">Membrane</keyword>
<proteinExistence type="predicted"/>
<dbReference type="Pfam" id="PF00005">
    <property type="entry name" value="ABC_tran"/>
    <property type="match status" value="1"/>
</dbReference>
<feature type="domain" description="ABC transporter" evidence="7">
    <location>
        <begin position="7"/>
        <end position="46"/>
    </location>
</feature>
<dbReference type="GO" id="GO:0005524">
    <property type="term" value="F:ATP binding"/>
    <property type="evidence" value="ECO:0007669"/>
    <property type="project" value="UniProtKB-KW"/>
</dbReference>
<evidence type="ECO:0000256" key="4">
    <source>
        <dbReference type="ARBA" id="ARBA00022741"/>
    </source>
</evidence>
<dbReference type="InterPro" id="IPR013563">
    <property type="entry name" value="Oligopep_ABC_C"/>
</dbReference>
<dbReference type="GO" id="GO:0015833">
    <property type="term" value="P:peptide transport"/>
    <property type="evidence" value="ECO:0007669"/>
    <property type="project" value="InterPro"/>
</dbReference>
<keyword evidence="3" id="KW-1003">Cell membrane</keyword>
<keyword evidence="2" id="KW-0813">Transport</keyword>
<dbReference type="InterPro" id="IPR050388">
    <property type="entry name" value="ABC_Ni/Peptide_Import"/>
</dbReference>
<dbReference type="InterPro" id="IPR003439">
    <property type="entry name" value="ABC_transporter-like_ATP-bd"/>
</dbReference>
<evidence type="ECO:0000313" key="9">
    <source>
        <dbReference type="EMBL" id="CAB4623501.1"/>
    </source>
</evidence>
<evidence type="ECO:0000259" key="8">
    <source>
        <dbReference type="Pfam" id="PF08352"/>
    </source>
</evidence>
<evidence type="ECO:0000256" key="1">
    <source>
        <dbReference type="ARBA" id="ARBA00004370"/>
    </source>
</evidence>
<dbReference type="PANTHER" id="PTHR43297">
    <property type="entry name" value="OLIGOPEPTIDE TRANSPORT ATP-BINDING PROTEIN APPD"/>
    <property type="match status" value="1"/>
</dbReference>
<reference evidence="9" key="1">
    <citation type="submission" date="2020-05" db="EMBL/GenBank/DDBJ databases">
        <authorList>
            <person name="Chiriac C."/>
            <person name="Salcher M."/>
            <person name="Ghai R."/>
            <person name="Kavagutti S V."/>
        </authorList>
    </citation>
    <scope>NUCLEOTIDE SEQUENCE</scope>
</reference>
<feature type="domain" description="Oligopeptide/dipeptide ABC transporter C-terminal" evidence="8">
    <location>
        <begin position="97"/>
        <end position="159"/>
    </location>
</feature>
<evidence type="ECO:0000256" key="5">
    <source>
        <dbReference type="ARBA" id="ARBA00022840"/>
    </source>
</evidence>
<sequence>MVGVADPEERIRAYPHQFSGGMRQRVMIAMALMNNPSVLIADEPTTALDVTVQAQILKLISDLQAQFKMAVILITHDLGVVAGAADRVNVMYAGKLVESAEVDELYSKPKMPYTIGLLGSVPRMDRPHEDRLTAIPGQPPSLMNLSAGCAFAPRCTRKGEVSANRCESKSPELIEISSGHLSRCHLYEGKKK</sequence>
<dbReference type="InterPro" id="IPR027417">
    <property type="entry name" value="P-loop_NTPase"/>
</dbReference>
<dbReference type="PANTHER" id="PTHR43297:SF2">
    <property type="entry name" value="DIPEPTIDE TRANSPORT ATP-BINDING PROTEIN DPPD"/>
    <property type="match status" value="1"/>
</dbReference>
<dbReference type="GO" id="GO:0016020">
    <property type="term" value="C:membrane"/>
    <property type="evidence" value="ECO:0007669"/>
    <property type="project" value="UniProtKB-SubCell"/>
</dbReference>
<dbReference type="Pfam" id="PF08352">
    <property type="entry name" value="oligo_HPY"/>
    <property type="match status" value="1"/>
</dbReference>
<evidence type="ECO:0000256" key="6">
    <source>
        <dbReference type="ARBA" id="ARBA00023136"/>
    </source>
</evidence>
<evidence type="ECO:0000256" key="2">
    <source>
        <dbReference type="ARBA" id="ARBA00022448"/>
    </source>
</evidence>
<dbReference type="GO" id="GO:0016887">
    <property type="term" value="F:ATP hydrolysis activity"/>
    <property type="evidence" value="ECO:0007669"/>
    <property type="project" value="InterPro"/>
</dbReference>
<dbReference type="NCBIfam" id="TIGR01727">
    <property type="entry name" value="oligo_HPY"/>
    <property type="match status" value="1"/>
</dbReference>
<dbReference type="EMBL" id="CAEZVD010000074">
    <property type="protein sequence ID" value="CAB4623501.1"/>
    <property type="molecule type" value="Genomic_DNA"/>
</dbReference>
<dbReference type="SUPFAM" id="SSF52540">
    <property type="entry name" value="P-loop containing nucleoside triphosphate hydrolases"/>
    <property type="match status" value="1"/>
</dbReference>
<evidence type="ECO:0000259" key="7">
    <source>
        <dbReference type="Pfam" id="PF00005"/>
    </source>
</evidence>
<organism evidence="9">
    <name type="scientific">freshwater metagenome</name>
    <dbReference type="NCBI Taxonomy" id="449393"/>
    <lineage>
        <taxon>unclassified sequences</taxon>
        <taxon>metagenomes</taxon>
        <taxon>ecological metagenomes</taxon>
    </lineage>
</organism>
<name>A0A6J6IAC2_9ZZZZ</name>
<dbReference type="AlphaFoldDB" id="A0A6J6IAC2"/>
<comment type="subcellular location">
    <subcellularLocation>
        <location evidence="1">Membrane</location>
    </subcellularLocation>
</comment>
<gene>
    <name evidence="9" type="ORF">UFOPK1909_00729</name>
</gene>